<evidence type="ECO:0000256" key="10">
    <source>
        <dbReference type="PROSITE-ProRule" id="PRU00175"/>
    </source>
</evidence>
<dbReference type="GO" id="GO:0012505">
    <property type="term" value="C:endomembrane system"/>
    <property type="evidence" value="ECO:0007669"/>
    <property type="project" value="TreeGrafter"/>
</dbReference>
<dbReference type="SMART" id="SM00184">
    <property type="entry name" value="RING"/>
    <property type="match status" value="1"/>
</dbReference>
<dbReference type="Proteomes" id="UP000016927">
    <property type="component" value="Unassembled WGS sequence"/>
</dbReference>
<comment type="subcellular location">
    <subcellularLocation>
        <location evidence="1">Endomembrane system</location>
        <topology evidence="1">Multi-pass membrane protein</topology>
    </subcellularLocation>
</comment>
<feature type="transmembrane region" description="Helical" evidence="11">
    <location>
        <begin position="102"/>
        <end position="121"/>
    </location>
</feature>
<sequence>MILPSLCYAILHFSLLSFFTYKEASLRLSLYNIFTITTHKNYLHLLHVLFLIFIIYSLTSYCLFYTLGPLRPQEVSILNDNLFLFLTDILLILSVFSRDLNFRNALLFFIILGFKSLVWMINTRIDFDINEKLFTVSLLICLLSFINFILFLYLSFYNFTVLFLFAFEFSLIFLSSLKNIMMIYNDREDSYNDNNSINDRSLFTFYIDIGYLLILFLLYSSFIIITSLKFKVPLNVFRSSIVVLEKLITKIKLFKKYLKLCEDLENCEEGRGDPTCPICREDMDLGKKLRCKHVFHLECLKKWCERQQFCPICKVDLMLNLKEEVIYTENERIQGVAVDVVE</sequence>
<evidence type="ECO:0000256" key="4">
    <source>
        <dbReference type="ARBA" id="ARBA00022692"/>
    </source>
</evidence>
<evidence type="ECO:0000256" key="11">
    <source>
        <dbReference type="SAM" id="Phobius"/>
    </source>
</evidence>
<dbReference type="GO" id="GO:0061630">
    <property type="term" value="F:ubiquitin protein ligase activity"/>
    <property type="evidence" value="ECO:0007669"/>
    <property type="project" value="TreeGrafter"/>
</dbReference>
<dbReference type="OMA" id="ANLTMFT"/>
<dbReference type="AlphaFoldDB" id="R0KQI1"/>
<dbReference type="GO" id="GO:0008270">
    <property type="term" value="F:zinc ion binding"/>
    <property type="evidence" value="ECO:0007669"/>
    <property type="project" value="UniProtKB-KW"/>
</dbReference>
<keyword evidence="3" id="KW-0808">Transferase</keyword>
<accession>R0KQI1</accession>
<feature type="domain" description="RING-type" evidence="12">
    <location>
        <begin position="276"/>
        <end position="314"/>
    </location>
</feature>
<dbReference type="InterPro" id="IPR001841">
    <property type="entry name" value="Znf_RING"/>
</dbReference>
<dbReference type="PROSITE" id="PS50089">
    <property type="entry name" value="ZF_RING_2"/>
    <property type="match status" value="1"/>
</dbReference>
<keyword evidence="14" id="KW-1185">Reference proteome</keyword>
<dbReference type="EMBL" id="KB909345">
    <property type="protein sequence ID" value="EOB12462.1"/>
    <property type="molecule type" value="Genomic_DNA"/>
</dbReference>
<feature type="transmembrane region" description="Helical" evidence="11">
    <location>
        <begin position="133"/>
        <end position="156"/>
    </location>
</feature>
<dbReference type="Pfam" id="PF25563">
    <property type="entry name" value="TPR_SYVN1_N"/>
    <property type="match status" value="1"/>
</dbReference>
<evidence type="ECO:0000256" key="2">
    <source>
        <dbReference type="ARBA" id="ARBA00004906"/>
    </source>
</evidence>
<dbReference type="GO" id="GO:0043161">
    <property type="term" value="P:proteasome-mediated ubiquitin-dependent protein catabolic process"/>
    <property type="evidence" value="ECO:0007669"/>
    <property type="project" value="TreeGrafter"/>
</dbReference>
<evidence type="ECO:0000259" key="12">
    <source>
        <dbReference type="PROSITE" id="PS50089"/>
    </source>
</evidence>
<keyword evidence="4 11" id="KW-0812">Transmembrane</keyword>
<protein>
    <submittedName>
        <fullName evidence="13">E3 ubiquitin-protein ligase HRD1</fullName>
    </submittedName>
</protein>
<feature type="transmembrane region" description="Helical" evidence="11">
    <location>
        <begin position="205"/>
        <end position="228"/>
    </location>
</feature>
<feature type="transmembrane region" description="Helical" evidence="11">
    <location>
        <begin position="42"/>
        <end position="65"/>
    </location>
</feature>
<reference evidence="13 14" key="1">
    <citation type="journal article" date="2013" name="BMC Genomics">
        <title>Comparative genomics of parasitic silkworm microsporidia reveal an association between genome expansion and host adaptation.</title>
        <authorList>
            <person name="Pan G."/>
            <person name="Xu J."/>
            <person name="Li T."/>
            <person name="Xia Q."/>
            <person name="Liu S.L."/>
            <person name="Zhang G."/>
            <person name="Li S."/>
            <person name="Li C."/>
            <person name="Liu H."/>
            <person name="Yang L."/>
            <person name="Liu T."/>
            <person name="Zhang X."/>
            <person name="Wu Z."/>
            <person name="Fan W."/>
            <person name="Dang X."/>
            <person name="Xiang H."/>
            <person name="Tao M."/>
            <person name="Li Y."/>
            <person name="Hu J."/>
            <person name="Li Z."/>
            <person name="Lin L."/>
            <person name="Luo J."/>
            <person name="Geng L."/>
            <person name="Wang L."/>
            <person name="Long M."/>
            <person name="Wan Y."/>
            <person name="He N."/>
            <person name="Zhang Z."/>
            <person name="Lu C."/>
            <person name="Keeling P.J."/>
            <person name="Wang J."/>
            <person name="Xiang Z."/>
            <person name="Zhou Z."/>
        </authorList>
    </citation>
    <scope>NUCLEOTIDE SEQUENCE [LARGE SCALE GENOMIC DNA]</scope>
    <source>
        <strain evidence="14">CQ1 / CVCC 102059</strain>
    </source>
</reference>
<evidence type="ECO:0000256" key="9">
    <source>
        <dbReference type="ARBA" id="ARBA00023136"/>
    </source>
</evidence>
<dbReference type="OrthoDB" id="7759664at2759"/>
<dbReference type="VEuPathDB" id="MicrosporidiaDB:NBO_437g0005"/>
<keyword evidence="8 11" id="KW-1133">Transmembrane helix</keyword>
<dbReference type="Gene3D" id="3.30.40.10">
    <property type="entry name" value="Zinc/RING finger domain, C3HC4 (zinc finger)"/>
    <property type="match status" value="1"/>
</dbReference>
<evidence type="ECO:0000313" key="13">
    <source>
        <dbReference type="EMBL" id="EOB12462.1"/>
    </source>
</evidence>
<evidence type="ECO:0000313" key="14">
    <source>
        <dbReference type="Proteomes" id="UP000016927"/>
    </source>
</evidence>
<evidence type="ECO:0000256" key="5">
    <source>
        <dbReference type="ARBA" id="ARBA00022723"/>
    </source>
</evidence>
<proteinExistence type="predicted"/>
<evidence type="ECO:0000256" key="8">
    <source>
        <dbReference type="ARBA" id="ARBA00022989"/>
    </source>
</evidence>
<keyword evidence="7" id="KW-0862">Zinc</keyword>
<gene>
    <name evidence="13" type="primary">HRD1</name>
    <name evidence="13" type="ORF">NBO_437g0005</name>
</gene>
<dbReference type="InterPro" id="IPR057992">
    <property type="entry name" value="TPR_SYVN1_N"/>
</dbReference>
<evidence type="ECO:0000256" key="1">
    <source>
        <dbReference type="ARBA" id="ARBA00004127"/>
    </source>
</evidence>
<dbReference type="HOGENOM" id="CLU_009169_0_0_1"/>
<dbReference type="PANTHER" id="PTHR22763">
    <property type="entry name" value="RING ZINC FINGER PROTEIN"/>
    <property type="match status" value="1"/>
</dbReference>
<keyword evidence="6 10" id="KW-0863">Zinc-finger</keyword>
<dbReference type="SUPFAM" id="SSF57850">
    <property type="entry name" value="RING/U-box"/>
    <property type="match status" value="1"/>
</dbReference>
<dbReference type="InterPro" id="IPR013083">
    <property type="entry name" value="Znf_RING/FYVE/PHD"/>
</dbReference>
<feature type="transmembrane region" description="Helical" evidence="11">
    <location>
        <begin position="77"/>
        <end position="96"/>
    </location>
</feature>
<evidence type="ECO:0000256" key="6">
    <source>
        <dbReference type="ARBA" id="ARBA00022771"/>
    </source>
</evidence>
<evidence type="ECO:0000256" key="7">
    <source>
        <dbReference type="ARBA" id="ARBA00022833"/>
    </source>
</evidence>
<dbReference type="Pfam" id="PF13639">
    <property type="entry name" value="zf-RING_2"/>
    <property type="match status" value="1"/>
</dbReference>
<name>R0KQI1_NOSB1</name>
<comment type="pathway">
    <text evidence="2">Protein modification; protein ubiquitination.</text>
</comment>
<dbReference type="InterPro" id="IPR050731">
    <property type="entry name" value="HRD1_E3_ubiq-ligases"/>
</dbReference>
<organism evidence="13 14">
    <name type="scientific">Nosema bombycis (strain CQ1 / CVCC 102059)</name>
    <name type="common">Microsporidian parasite</name>
    <name type="synonym">Pebrine of silkworm</name>
    <dbReference type="NCBI Taxonomy" id="578461"/>
    <lineage>
        <taxon>Eukaryota</taxon>
        <taxon>Fungi</taxon>
        <taxon>Fungi incertae sedis</taxon>
        <taxon>Microsporidia</taxon>
        <taxon>Nosematidae</taxon>
        <taxon>Nosema</taxon>
    </lineage>
</organism>
<evidence type="ECO:0000256" key="3">
    <source>
        <dbReference type="ARBA" id="ARBA00022679"/>
    </source>
</evidence>
<dbReference type="STRING" id="578461.R0KQI1"/>
<keyword evidence="5" id="KW-0479">Metal-binding</keyword>
<keyword evidence="9 11" id="KW-0472">Membrane</keyword>
<feature type="transmembrane region" description="Helical" evidence="11">
    <location>
        <begin position="162"/>
        <end position="184"/>
    </location>
</feature>